<dbReference type="InterPro" id="IPR036638">
    <property type="entry name" value="HLH_DNA-bd_sf"/>
</dbReference>
<keyword evidence="9" id="KW-1185">Reference proteome</keyword>
<dbReference type="SUPFAM" id="SSF47459">
    <property type="entry name" value="HLH, helix-loop-helix DNA-binding domain"/>
    <property type="match status" value="1"/>
</dbReference>
<name>A0A8X8Z7K1_SALSN</name>
<keyword evidence="4" id="KW-0804">Transcription</keyword>
<dbReference type="GO" id="GO:0005634">
    <property type="term" value="C:nucleus"/>
    <property type="evidence" value="ECO:0007669"/>
    <property type="project" value="UniProtKB-SubCell"/>
</dbReference>
<dbReference type="Proteomes" id="UP000298416">
    <property type="component" value="Unassembled WGS sequence"/>
</dbReference>
<evidence type="ECO:0000256" key="3">
    <source>
        <dbReference type="ARBA" id="ARBA00023125"/>
    </source>
</evidence>
<dbReference type="EMBL" id="PNBA02000017">
    <property type="protein sequence ID" value="KAG6395052.1"/>
    <property type="molecule type" value="Genomic_DNA"/>
</dbReference>
<comment type="subcellular location">
    <subcellularLocation>
        <location evidence="1">Nucleus</location>
    </subcellularLocation>
</comment>
<dbReference type="SMART" id="SM00353">
    <property type="entry name" value="HLH"/>
    <property type="match status" value="1"/>
</dbReference>
<comment type="caution">
    <text evidence="8">The sequence shown here is derived from an EMBL/GenBank/DDBJ whole genome shotgun (WGS) entry which is preliminary data.</text>
</comment>
<evidence type="ECO:0000256" key="5">
    <source>
        <dbReference type="ARBA" id="ARBA00023242"/>
    </source>
</evidence>
<reference evidence="8" key="1">
    <citation type="submission" date="2018-01" db="EMBL/GenBank/DDBJ databases">
        <authorList>
            <person name="Mao J.F."/>
        </authorList>
    </citation>
    <scope>NUCLEOTIDE SEQUENCE</scope>
    <source>
        <strain evidence="8">Huo1</strain>
        <tissue evidence="8">Leaf</tissue>
    </source>
</reference>
<feature type="region of interest" description="Disordered" evidence="6">
    <location>
        <begin position="1"/>
        <end position="32"/>
    </location>
</feature>
<evidence type="ECO:0000256" key="1">
    <source>
        <dbReference type="ARBA" id="ARBA00004123"/>
    </source>
</evidence>
<reference evidence="8" key="2">
    <citation type="submission" date="2020-08" db="EMBL/GenBank/DDBJ databases">
        <title>Plant Genome Project.</title>
        <authorList>
            <person name="Zhang R.-G."/>
        </authorList>
    </citation>
    <scope>NUCLEOTIDE SEQUENCE</scope>
    <source>
        <strain evidence="8">Huo1</strain>
        <tissue evidence="8">Leaf</tissue>
    </source>
</reference>
<feature type="compositionally biased region" description="Low complexity" evidence="6">
    <location>
        <begin position="167"/>
        <end position="184"/>
    </location>
</feature>
<feature type="region of interest" description="Disordered" evidence="6">
    <location>
        <begin position="165"/>
        <end position="214"/>
    </location>
</feature>
<proteinExistence type="predicted"/>
<evidence type="ECO:0000256" key="4">
    <source>
        <dbReference type="ARBA" id="ARBA00023163"/>
    </source>
</evidence>
<evidence type="ECO:0000259" key="7">
    <source>
        <dbReference type="PROSITE" id="PS50888"/>
    </source>
</evidence>
<protein>
    <recommendedName>
        <fullName evidence="7">BHLH domain-containing protein</fullName>
    </recommendedName>
</protein>
<evidence type="ECO:0000313" key="9">
    <source>
        <dbReference type="Proteomes" id="UP000298416"/>
    </source>
</evidence>
<keyword evidence="5" id="KW-0539">Nucleus</keyword>
<dbReference type="PANTHER" id="PTHR16223:SF345">
    <property type="entry name" value="TRANSCRIPTION FACTOR BHLH130-LIKE"/>
    <property type="match status" value="1"/>
</dbReference>
<dbReference type="InterPro" id="IPR011598">
    <property type="entry name" value="bHLH_dom"/>
</dbReference>
<dbReference type="AlphaFoldDB" id="A0A8X8Z7K1"/>
<feature type="domain" description="BHLH" evidence="7">
    <location>
        <begin position="299"/>
        <end position="349"/>
    </location>
</feature>
<evidence type="ECO:0000256" key="2">
    <source>
        <dbReference type="ARBA" id="ARBA00023015"/>
    </source>
</evidence>
<dbReference type="InterPro" id="IPR045843">
    <property type="entry name" value="IND-like"/>
</dbReference>
<accession>A0A8X8Z7K1</accession>
<dbReference type="Gene3D" id="4.10.280.10">
    <property type="entry name" value="Helix-loop-helix DNA-binding domain"/>
    <property type="match status" value="1"/>
</dbReference>
<feature type="compositionally biased region" description="Polar residues" evidence="6">
    <location>
        <begin position="185"/>
        <end position="207"/>
    </location>
</feature>
<sequence length="412" mass="45449">MFSSEAISRDMSRNSSSFLNEGNLKSRDSDLFVNQAQMQPQGLARYRSAPSSFLAALLDSTTENSSSGDDESEALLSALMDAPRDLNQKSGHYHMKQEVGAESEPRPGQMGYESPGIVGSYSVGMENQANLRMNNGSNLVRQSSSPAGFFNGYSMMGEVENYRVQNHSKSSSSSSAAGMSSHMSFTSSRFMPSIPENSNESIATRNPENGHLGSANAREFDALFPQDSWNHDTPFNPLKRTMFSNFNGLENQNGETRRNPGLVHHMSLPKTASEMAELDKFLQVQPDTIPCQIRAKRGCATHPRSIAERVRRTKISEKMKKLQDLFPNMDKQTSTADMLDLAVKYIKDLQDPHGDEGKVRLLENSSTNNNSQIVVYKLATARLLSRGCHVVCVLVECLSLSMLVANNADVNL</sequence>
<gene>
    <name evidence="8" type="ORF">SASPL_145643</name>
</gene>
<evidence type="ECO:0000313" key="8">
    <source>
        <dbReference type="EMBL" id="KAG6395052.1"/>
    </source>
</evidence>
<evidence type="ECO:0000256" key="6">
    <source>
        <dbReference type="SAM" id="MobiDB-lite"/>
    </source>
</evidence>
<dbReference type="Pfam" id="PF00010">
    <property type="entry name" value="HLH"/>
    <property type="match status" value="1"/>
</dbReference>
<dbReference type="GO" id="GO:0000981">
    <property type="term" value="F:DNA-binding transcription factor activity, RNA polymerase II-specific"/>
    <property type="evidence" value="ECO:0007669"/>
    <property type="project" value="TreeGrafter"/>
</dbReference>
<dbReference type="PANTHER" id="PTHR16223">
    <property type="entry name" value="TRANSCRIPTION FACTOR BHLH83-RELATED"/>
    <property type="match status" value="1"/>
</dbReference>
<keyword evidence="2" id="KW-0805">Transcription regulation</keyword>
<dbReference type="GO" id="GO:0046983">
    <property type="term" value="F:protein dimerization activity"/>
    <property type="evidence" value="ECO:0007669"/>
    <property type="project" value="InterPro"/>
</dbReference>
<dbReference type="PROSITE" id="PS50888">
    <property type="entry name" value="BHLH"/>
    <property type="match status" value="1"/>
</dbReference>
<keyword evidence="3" id="KW-0238">DNA-binding</keyword>
<organism evidence="8">
    <name type="scientific">Salvia splendens</name>
    <name type="common">Scarlet sage</name>
    <dbReference type="NCBI Taxonomy" id="180675"/>
    <lineage>
        <taxon>Eukaryota</taxon>
        <taxon>Viridiplantae</taxon>
        <taxon>Streptophyta</taxon>
        <taxon>Embryophyta</taxon>
        <taxon>Tracheophyta</taxon>
        <taxon>Spermatophyta</taxon>
        <taxon>Magnoliopsida</taxon>
        <taxon>eudicotyledons</taxon>
        <taxon>Gunneridae</taxon>
        <taxon>Pentapetalae</taxon>
        <taxon>asterids</taxon>
        <taxon>lamiids</taxon>
        <taxon>Lamiales</taxon>
        <taxon>Lamiaceae</taxon>
        <taxon>Nepetoideae</taxon>
        <taxon>Mentheae</taxon>
        <taxon>Salviinae</taxon>
        <taxon>Salvia</taxon>
        <taxon>Salvia subgen. Calosphace</taxon>
        <taxon>core Calosphace</taxon>
    </lineage>
</organism>
<dbReference type="GO" id="GO:0000978">
    <property type="term" value="F:RNA polymerase II cis-regulatory region sequence-specific DNA binding"/>
    <property type="evidence" value="ECO:0007669"/>
    <property type="project" value="TreeGrafter"/>
</dbReference>